<protein>
    <submittedName>
        <fullName evidence="1">Uncharacterized protein</fullName>
    </submittedName>
</protein>
<evidence type="ECO:0000313" key="2">
    <source>
        <dbReference type="Proteomes" id="UP000567067"/>
    </source>
</evidence>
<reference evidence="1 2" key="1">
    <citation type="submission" date="2020-08" db="EMBL/GenBank/DDBJ databases">
        <title>Genomic Encyclopedia of Type Strains, Phase III (KMG-III): the genomes of soil and plant-associated and newly described type strains.</title>
        <authorList>
            <person name="Whitman W."/>
        </authorList>
    </citation>
    <scope>NUCLEOTIDE SEQUENCE [LARGE SCALE GENOMIC DNA]</scope>
    <source>
        <strain evidence="1 2">CECT 8693</strain>
    </source>
</reference>
<accession>A0A7W3SVW5</accession>
<comment type="caution">
    <text evidence="1">The sequence shown here is derived from an EMBL/GenBank/DDBJ whole genome shotgun (WGS) entry which is preliminary data.</text>
</comment>
<organism evidence="1 2">
    <name type="scientific">Fontibacillus solani</name>
    <dbReference type="NCBI Taxonomy" id="1572857"/>
    <lineage>
        <taxon>Bacteria</taxon>
        <taxon>Bacillati</taxon>
        <taxon>Bacillota</taxon>
        <taxon>Bacilli</taxon>
        <taxon>Bacillales</taxon>
        <taxon>Paenibacillaceae</taxon>
        <taxon>Fontibacillus</taxon>
    </lineage>
</organism>
<evidence type="ECO:0000313" key="1">
    <source>
        <dbReference type="EMBL" id="MBA9087187.1"/>
    </source>
</evidence>
<proteinExistence type="predicted"/>
<dbReference type="Proteomes" id="UP000567067">
    <property type="component" value="Unassembled WGS sequence"/>
</dbReference>
<dbReference type="AlphaFoldDB" id="A0A7W3SVW5"/>
<keyword evidence="2" id="KW-1185">Reference proteome</keyword>
<gene>
    <name evidence="1" type="ORF">FHR92_003669</name>
</gene>
<name>A0A7W3SVW5_9BACL</name>
<dbReference type="EMBL" id="JACJIP010000027">
    <property type="protein sequence ID" value="MBA9087187.1"/>
    <property type="molecule type" value="Genomic_DNA"/>
</dbReference>
<sequence>MVSIKNYFSSKESRLTNFYHINVEDTSEFNSKVSFYFEFNKI</sequence>